<keyword evidence="3 10" id="KW-0963">Cytoplasm</keyword>
<dbReference type="GO" id="GO:0006424">
    <property type="term" value="P:glutamyl-tRNA aminoacylation"/>
    <property type="evidence" value="ECO:0007669"/>
    <property type="project" value="UniProtKB-UniRule"/>
</dbReference>
<protein>
    <recommendedName>
        <fullName evidence="10">Glutamate--tRNA ligase</fullName>
        <ecNumber evidence="10">6.1.1.17</ecNumber>
    </recommendedName>
    <alternativeName>
        <fullName evidence="10">Glutamyl-tRNA synthetase</fullName>
        <shortName evidence="10">GluRS</shortName>
    </alternativeName>
</protein>
<dbReference type="GO" id="GO:0004818">
    <property type="term" value="F:glutamate-tRNA ligase activity"/>
    <property type="evidence" value="ECO:0007669"/>
    <property type="project" value="UniProtKB-UniRule"/>
</dbReference>
<evidence type="ECO:0000256" key="1">
    <source>
        <dbReference type="ARBA" id="ARBA00004496"/>
    </source>
</evidence>
<reference evidence="14" key="1">
    <citation type="journal article" date="2020" name="mSystems">
        <title>Genome- and Community-Level Interaction Insights into Carbon Utilization and Element Cycling Functions of Hydrothermarchaeota in Hydrothermal Sediment.</title>
        <authorList>
            <person name="Zhou Z."/>
            <person name="Liu Y."/>
            <person name="Xu W."/>
            <person name="Pan J."/>
            <person name="Luo Z.H."/>
            <person name="Li M."/>
        </authorList>
    </citation>
    <scope>NUCLEOTIDE SEQUENCE [LARGE SCALE GENOMIC DNA]</scope>
    <source>
        <strain evidence="14">SpSt-648</strain>
    </source>
</reference>
<comment type="caution">
    <text evidence="14">The sequence shown here is derived from an EMBL/GenBank/DDBJ whole genome shotgun (WGS) entry which is preliminary data.</text>
</comment>
<dbReference type="Pfam" id="PF03950">
    <property type="entry name" value="tRNA-synt_1c_C"/>
    <property type="match status" value="1"/>
</dbReference>
<dbReference type="InterPro" id="IPR011035">
    <property type="entry name" value="Ribosomal_bL25/Gln-tRNA_synth"/>
</dbReference>
<dbReference type="InterPro" id="IPR014729">
    <property type="entry name" value="Rossmann-like_a/b/a_fold"/>
</dbReference>
<evidence type="ECO:0000256" key="5">
    <source>
        <dbReference type="ARBA" id="ARBA00022741"/>
    </source>
</evidence>
<comment type="subcellular location">
    <subcellularLocation>
        <location evidence="1 10">Cytoplasm</location>
    </subcellularLocation>
</comment>
<evidence type="ECO:0000256" key="6">
    <source>
        <dbReference type="ARBA" id="ARBA00022840"/>
    </source>
</evidence>
<keyword evidence="8 10" id="KW-0030">Aminoacyl-tRNA synthetase</keyword>
<dbReference type="Pfam" id="PF00749">
    <property type="entry name" value="tRNA-synt_1c"/>
    <property type="match status" value="1"/>
</dbReference>
<keyword evidence="5 10" id="KW-0547">Nucleotide-binding</keyword>
<dbReference type="GO" id="GO:0043604">
    <property type="term" value="P:amide biosynthetic process"/>
    <property type="evidence" value="ECO:0007669"/>
    <property type="project" value="TreeGrafter"/>
</dbReference>
<dbReference type="InterPro" id="IPR000924">
    <property type="entry name" value="Glu/Gln-tRNA-synth"/>
</dbReference>
<evidence type="ECO:0000259" key="11">
    <source>
        <dbReference type="Pfam" id="PF00749"/>
    </source>
</evidence>
<dbReference type="GO" id="GO:0005524">
    <property type="term" value="F:ATP binding"/>
    <property type="evidence" value="ECO:0007669"/>
    <property type="project" value="UniProtKB-UniRule"/>
</dbReference>
<dbReference type="InterPro" id="IPR020058">
    <property type="entry name" value="Glu/Gln-tRNA-synth_Ib_cat-dom"/>
</dbReference>
<dbReference type="InterPro" id="IPR004526">
    <property type="entry name" value="Glu-tRNA-synth_arc/euk"/>
</dbReference>
<dbReference type="InterPro" id="IPR050132">
    <property type="entry name" value="Gln/Glu-tRNA_Ligase"/>
</dbReference>
<dbReference type="Gene3D" id="3.40.50.620">
    <property type="entry name" value="HUPs"/>
    <property type="match status" value="1"/>
</dbReference>
<evidence type="ECO:0000256" key="3">
    <source>
        <dbReference type="ARBA" id="ARBA00022490"/>
    </source>
</evidence>
<name>A0A7C4JLB2_STAMA</name>
<evidence type="ECO:0000256" key="8">
    <source>
        <dbReference type="ARBA" id="ARBA00023146"/>
    </source>
</evidence>
<dbReference type="SUPFAM" id="SSF52374">
    <property type="entry name" value="Nucleotidylyl transferase"/>
    <property type="match status" value="1"/>
</dbReference>
<dbReference type="Pfam" id="PF20974">
    <property type="entry name" value="tRNA-synt_1c_C2"/>
    <property type="match status" value="1"/>
</dbReference>
<evidence type="ECO:0000259" key="12">
    <source>
        <dbReference type="Pfam" id="PF03950"/>
    </source>
</evidence>
<keyword evidence="4 10" id="KW-0436">Ligase</keyword>
<dbReference type="InterPro" id="IPR049437">
    <property type="entry name" value="tRNA-synt_1c_C2"/>
</dbReference>
<comment type="similarity">
    <text evidence="2 10">Belongs to the class-I aminoacyl-tRNA synthetase family. Glutamate--tRNA ligase type 2 subfamily.</text>
</comment>
<dbReference type="NCBIfam" id="NF003169">
    <property type="entry name" value="PRK04156.1"/>
    <property type="match status" value="1"/>
</dbReference>
<evidence type="ECO:0000256" key="7">
    <source>
        <dbReference type="ARBA" id="ARBA00022917"/>
    </source>
</evidence>
<feature type="domain" description="Glutamyl/glutaminyl-tRNA synthetase class Ib anti-codon binding" evidence="12">
    <location>
        <begin position="418"/>
        <end position="491"/>
    </location>
</feature>
<evidence type="ECO:0000256" key="2">
    <source>
        <dbReference type="ARBA" id="ARBA00008927"/>
    </source>
</evidence>
<dbReference type="InterPro" id="IPR020059">
    <property type="entry name" value="Glu/Gln-tRNA-synth_Ib_codon-bd"/>
</dbReference>
<feature type="domain" description="Glutamyl/glutaminyl-tRNA synthetase class Ib catalytic" evidence="11">
    <location>
        <begin position="105"/>
        <end position="411"/>
    </location>
</feature>
<evidence type="ECO:0000256" key="10">
    <source>
        <dbReference type="HAMAP-Rule" id="MF_02076"/>
    </source>
</evidence>
<keyword evidence="6 10" id="KW-0067">ATP-binding</keyword>
<feature type="short sequence motif" description="'HIGH' region" evidence="10">
    <location>
        <begin position="112"/>
        <end position="122"/>
    </location>
</feature>
<evidence type="ECO:0000259" key="13">
    <source>
        <dbReference type="Pfam" id="PF20974"/>
    </source>
</evidence>
<keyword evidence="7 10" id="KW-0648">Protein biosynthesis</keyword>
<feature type="domain" description="tRNA synthetases class I (E and Q) anti-codon binding" evidence="13">
    <location>
        <begin position="519"/>
        <end position="572"/>
    </location>
</feature>
<dbReference type="HAMAP" id="MF_02076">
    <property type="entry name" value="Glu_tRNA_synth_type2"/>
    <property type="match status" value="1"/>
</dbReference>
<evidence type="ECO:0000256" key="9">
    <source>
        <dbReference type="ARBA" id="ARBA00048351"/>
    </source>
</evidence>
<dbReference type="InterPro" id="IPR020056">
    <property type="entry name" value="Rbsml_bL25/Gln-tRNA_synth_N"/>
</dbReference>
<dbReference type="AlphaFoldDB" id="A0A7C4JLB2"/>
<organism evidence="14">
    <name type="scientific">Staphylothermus marinus</name>
    <dbReference type="NCBI Taxonomy" id="2280"/>
    <lineage>
        <taxon>Archaea</taxon>
        <taxon>Thermoproteota</taxon>
        <taxon>Thermoprotei</taxon>
        <taxon>Desulfurococcales</taxon>
        <taxon>Desulfurococcaceae</taxon>
        <taxon>Staphylothermus</taxon>
    </lineage>
</organism>
<dbReference type="EC" id="6.1.1.17" evidence="10"/>
<dbReference type="PANTHER" id="PTHR43097">
    <property type="entry name" value="GLUTAMINE-TRNA LIGASE"/>
    <property type="match status" value="1"/>
</dbReference>
<evidence type="ECO:0000256" key="4">
    <source>
        <dbReference type="ARBA" id="ARBA00022598"/>
    </source>
</evidence>
<dbReference type="PRINTS" id="PR00987">
    <property type="entry name" value="TRNASYNTHGLU"/>
</dbReference>
<dbReference type="EMBL" id="DTBP01000015">
    <property type="protein sequence ID" value="HGQ73896.1"/>
    <property type="molecule type" value="Genomic_DNA"/>
</dbReference>
<accession>A0A7C4JLB2</accession>
<dbReference type="NCBIfam" id="TIGR00463">
    <property type="entry name" value="gltX_arch"/>
    <property type="match status" value="1"/>
</dbReference>
<gene>
    <name evidence="10" type="primary">gltX</name>
    <name evidence="14" type="ORF">ENU20_02320</name>
</gene>
<dbReference type="PANTHER" id="PTHR43097:SF5">
    <property type="entry name" value="GLUTAMATE--TRNA LIGASE"/>
    <property type="match status" value="1"/>
</dbReference>
<proteinExistence type="inferred from homology"/>
<comment type="catalytic activity">
    <reaction evidence="9 10">
        <text>tRNA(Glu) + L-glutamate + ATP = L-glutamyl-tRNA(Glu) + AMP + diphosphate</text>
        <dbReference type="Rhea" id="RHEA:23540"/>
        <dbReference type="Rhea" id="RHEA-COMP:9663"/>
        <dbReference type="Rhea" id="RHEA-COMP:9680"/>
        <dbReference type="ChEBI" id="CHEBI:29985"/>
        <dbReference type="ChEBI" id="CHEBI:30616"/>
        <dbReference type="ChEBI" id="CHEBI:33019"/>
        <dbReference type="ChEBI" id="CHEBI:78442"/>
        <dbReference type="ChEBI" id="CHEBI:78520"/>
        <dbReference type="ChEBI" id="CHEBI:456215"/>
        <dbReference type="EC" id="6.1.1.17"/>
    </reaction>
</comment>
<evidence type="ECO:0000313" key="14">
    <source>
        <dbReference type="EMBL" id="HGQ73896.1"/>
    </source>
</evidence>
<dbReference type="Gene3D" id="2.40.240.10">
    <property type="entry name" value="Ribosomal Protein L25, Chain P"/>
    <property type="match status" value="1"/>
</dbReference>
<dbReference type="GO" id="GO:0005829">
    <property type="term" value="C:cytosol"/>
    <property type="evidence" value="ECO:0007669"/>
    <property type="project" value="TreeGrafter"/>
</dbReference>
<comment type="function">
    <text evidence="10">Catalyzes the attachment of glutamate to tRNA(Glu) in a two-step reaction: glutamate is first activated by ATP to form Glu-AMP and then transferred to the acceptor end of tRNA(Glu).</text>
</comment>
<dbReference type="Gene3D" id="2.40.240.100">
    <property type="match status" value="1"/>
</dbReference>
<sequence length="586" mass="67779">MSLDKSLLEKVRNVAYKHALLNAYKHGGKADLKAVISKIIAEIPESRGLIKDLIGVAKNIVDEVNKMSFEEQYRVLAENYPEALEEKIVEQERKLQPLPNATRGKVVTRFAPNPDYTIHLGNARPALLSYWYAREYEGRFILRFEDTDPRTKSPYPEAYEMIKNDLKWLGIDWDEEYIQSMRLPIFYSIVKELIQRGGAYVDKCSDKEFKKYRLLGKGCPHRSRSVDDNLEEFDKVISGYYSEGEVVIRIKTDMAHPDPSVRDWVGMRIIDTSKNPHPVVGSKYILWPTYNLACGIDDHLMGVTHVLRAREHLSNTVKQKYLYDHMGWKYPETIHFGRLSLEGVILSKSKMRDMVLKQGLKPYDDPRFGTLSGLRRRGVVRETIWEIVRQVGIKHIDARISFVNLASINRVRIDPISKRYMAVEEPLKIRFKLDNDVEAHVIRHPSTNEKFTYRFKAGEIELYVSSRDYDTIVKTGYFRLYGFANLKIIGETHHGLSKTLVCEVTGFSHEEAVFKKLPIIQWVKPDEAVEVELFTPKETKLVVSRLLGERALLERRVNDIVQLIRIGFARIDDVCGDSVKMIYAHD</sequence>
<dbReference type="SUPFAM" id="SSF50715">
    <property type="entry name" value="Ribosomal protein L25-like"/>
    <property type="match status" value="1"/>
</dbReference>